<dbReference type="AlphaFoldDB" id="A0A9D2IBN7"/>
<evidence type="ECO:0000259" key="6">
    <source>
        <dbReference type="Pfam" id="PF12637"/>
    </source>
</evidence>
<dbReference type="EMBL" id="DWYR01000005">
    <property type="protein sequence ID" value="HJA98270.1"/>
    <property type="molecule type" value="Genomic_DNA"/>
</dbReference>
<dbReference type="Pfam" id="PF12637">
    <property type="entry name" value="TSCPD"/>
    <property type="match status" value="1"/>
</dbReference>
<gene>
    <name evidence="7" type="ORF">H9779_01550</name>
</gene>
<proteinExistence type="inferred from homology"/>
<comment type="catalytic activity">
    <reaction evidence="5">
        <text>a 2'-deoxyribonucleoside 5'-diphosphate + [thioredoxin]-disulfide + H2O = a ribonucleoside 5'-diphosphate + [thioredoxin]-dithiol</text>
        <dbReference type="Rhea" id="RHEA:23252"/>
        <dbReference type="Rhea" id="RHEA-COMP:10698"/>
        <dbReference type="Rhea" id="RHEA-COMP:10700"/>
        <dbReference type="ChEBI" id="CHEBI:15377"/>
        <dbReference type="ChEBI" id="CHEBI:29950"/>
        <dbReference type="ChEBI" id="CHEBI:50058"/>
        <dbReference type="ChEBI" id="CHEBI:57930"/>
        <dbReference type="ChEBI" id="CHEBI:73316"/>
        <dbReference type="EC" id="1.17.4.1"/>
    </reaction>
</comment>
<dbReference type="EC" id="1.17.4.1" evidence="2"/>
<keyword evidence="3" id="KW-0237">DNA synthesis</keyword>
<comment type="caution">
    <text evidence="7">The sequence shown here is derived from an EMBL/GenBank/DDBJ whole genome shotgun (WGS) entry which is preliminary data.</text>
</comment>
<dbReference type="InterPro" id="IPR023806">
    <property type="entry name" value="CHP03905"/>
</dbReference>
<evidence type="ECO:0000256" key="1">
    <source>
        <dbReference type="ARBA" id="ARBA00007405"/>
    </source>
</evidence>
<protein>
    <recommendedName>
        <fullName evidence="2">ribonucleoside-diphosphate reductase</fullName>
        <ecNumber evidence="2">1.17.4.1</ecNumber>
    </recommendedName>
</protein>
<accession>A0A9D2IBN7</accession>
<reference evidence="7" key="1">
    <citation type="journal article" date="2021" name="PeerJ">
        <title>Extensive microbial diversity within the chicken gut microbiome revealed by metagenomics and culture.</title>
        <authorList>
            <person name="Gilroy R."/>
            <person name="Ravi A."/>
            <person name="Getino M."/>
            <person name="Pursley I."/>
            <person name="Horton D.L."/>
            <person name="Alikhan N.F."/>
            <person name="Baker D."/>
            <person name="Gharbi K."/>
            <person name="Hall N."/>
            <person name="Watson M."/>
            <person name="Adriaenssens E.M."/>
            <person name="Foster-Nyarko E."/>
            <person name="Jarju S."/>
            <person name="Secka A."/>
            <person name="Antonio M."/>
            <person name="Oren A."/>
            <person name="Chaudhuri R.R."/>
            <person name="La Ragione R."/>
            <person name="Hildebrand F."/>
            <person name="Pallen M.J."/>
        </authorList>
    </citation>
    <scope>NUCLEOTIDE SEQUENCE</scope>
    <source>
        <strain evidence="7">CHK169-11906</strain>
    </source>
</reference>
<comment type="similarity">
    <text evidence="1">Belongs to the ribonucleoside diphosphate reductase class-2 family.</text>
</comment>
<evidence type="ECO:0000313" key="8">
    <source>
        <dbReference type="Proteomes" id="UP000824259"/>
    </source>
</evidence>
<name>A0A9D2IBN7_9BACT</name>
<dbReference type="NCBIfam" id="TIGR03905">
    <property type="entry name" value="TIGR03905_4_Cys"/>
    <property type="match status" value="1"/>
</dbReference>
<evidence type="ECO:0000256" key="3">
    <source>
        <dbReference type="ARBA" id="ARBA00022634"/>
    </source>
</evidence>
<sequence>MTQRYIYQTQGTCSRQIEIELENGIIKSVRFDGGCHGNTQGISRLTQGLKATDAIEKLEGIDCKGKGTSCPDQLAHALRQMLRSR</sequence>
<reference evidence="7" key="2">
    <citation type="submission" date="2021-04" db="EMBL/GenBank/DDBJ databases">
        <authorList>
            <person name="Gilroy R."/>
        </authorList>
    </citation>
    <scope>NUCLEOTIDE SEQUENCE</scope>
    <source>
        <strain evidence="7">CHK169-11906</strain>
    </source>
</reference>
<organism evidence="7 8">
    <name type="scientific">Candidatus Alistipes avicola</name>
    <dbReference type="NCBI Taxonomy" id="2838432"/>
    <lineage>
        <taxon>Bacteria</taxon>
        <taxon>Pseudomonadati</taxon>
        <taxon>Bacteroidota</taxon>
        <taxon>Bacteroidia</taxon>
        <taxon>Bacteroidales</taxon>
        <taxon>Rikenellaceae</taxon>
        <taxon>Alistipes</taxon>
    </lineage>
</organism>
<dbReference type="GO" id="GO:0004748">
    <property type="term" value="F:ribonucleoside-diphosphate reductase activity, thioredoxin disulfide as acceptor"/>
    <property type="evidence" value="ECO:0007669"/>
    <property type="project" value="UniProtKB-EC"/>
</dbReference>
<feature type="domain" description="TSCPD" evidence="6">
    <location>
        <begin position="8"/>
        <end position="81"/>
    </location>
</feature>
<evidence type="ECO:0000256" key="2">
    <source>
        <dbReference type="ARBA" id="ARBA00012274"/>
    </source>
</evidence>
<evidence type="ECO:0000313" key="7">
    <source>
        <dbReference type="EMBL" id="HJA98270.1"/>
    </source>
</evidence>
<dbReference type="GO" id="GO:0000166">
    <property type="term" value="F:nucleotide binding"/>
    <property type="evidence" value="ECO:0007669"/>
    <property type="project" value="UniProtKB-KW"/>
</dbReference>
<evidence type="ECO:0000256" key="5">
    <source>
        <dbReference type="ARBA" id="ARBA00047754"/>
    </source>
</evidence>
<dbReference type="InterPro" id="IPR024434">
    <property type="entry name" value="TSCPD_dom"/>
</dbReference>
<dbReference type="Proteomes" id="UP000824259">
    <property type="component" value="Unassembled WGS sequence"/>
</dbReference>
<dbReference type="GO" id="GO:0071897">
    <property type="term" value="P:DNA biosynthetic process"/>
    <property type="evidence" value="ECO:0007669"/>
    <property type="project" value="UniProtKB-KW"/>
</dbReference>
<evidence type="ECO:0000256" key="4">
    <source>
        <dbReference type="ARBA" id="ARBA00022741"/>
    </source>
</evidence>
<keyword evidence="4" id="KW-0547">Nucleotide-binding</keyword>